<feature type="domain" description="S1 motif" evidence="4">
    <location>
        <begin position="283"/>
        <end position="344"/>
    </location>
</feature>
<comment type="caution">
    <text evidence="5">The sequence shown here is derived from an EMBL/GenBank/DDBJ whole genome shotgun (WGS) entry which is preliminary data.</text>
</comment>
<evidence type="ECO:0000256" key="3">
    <source>
        <dbReference type="ARBA" id="ARBA00023274"/>
    </source>
</evidence>
<dbReference type="InterPro" id="IPR035104">
    <property type="entry name" value="Ribosomal_protein_S1-like"/>
</dbReference>
<dbReference type="GO" id="GO:0003729">
    <property type="term" value="F:mRNA binding"/>
    <property type="evidence" value="ECO:0007669"/>
    <property type="project" value="TreeGrafter"/>
</dbReference>
<feature type="domain" description="S1 motif" evidence="4">
    <location>
        <begin position="102"/>
        <end position="171"/>
    </location>
</feature>
<accession>A0A0G1VHF1</accession>
<dbReference type="STRING" id="1618342.UY40_C0007G0025"/>
<sequence>MAKLLEKSKVAVKRLKPADVVEGRVAAKTKDELVLDIGAKAEGLVSGREFEESAQGISSLNVGDKILATVVQSEDSRGFVLLSLKKAEVEADWREAKKAMDEERINEVEILGPNRGGVVAKFSSLRGFIPFSHLSVKNKMAANLGQLTGKVVKAKVIEMDQDLDRLVMSEREAQTEGERKQDVAALSKVKAGEQYEGEVSSVTPFAAFVQFTPKGEKNPIEGMMHVSEISWEKVAEATQALKAGQKIKVEILEVDTQDGRVMVSARKTQPNPWEKLAQNYVVGSKVKGKVTKIADFGAFVELEPGIEGLIHVTETTGPLAEGNEVEARVLEVDPKKQKIALSLKAVGAAWR</sequence>
<keyword evidence="2 5" id="KW-0689">Ribosomal protein</keyword>
<evidence type="ECO:0000256" key="1">
    <source>
        <dbReference type="ARBA" id="ARBA00006767"/>
    </source>
</evidence>
<dbReference type="SMART" id="SM00316">
    <property type="entry name" value="S1"/>
    <property type="match status" value="4"/>
</dbReference>
<dbReference type="Proteomes" id="UP000034119">
    <property type="component" value="Unassembled WGS sequence"/>
</dbReference>
<dbReference type="Gene3D" id="2.40.50.140">
    <property type="entry name" value="Nucleic acid-binding proteins"/>
    <property type="match status" value="4"/>
</dbReference>
<dbReference type="GO" id="GO:0022627">
    <property type="term" value="C:cytosolic small ribosomal subunit"/>
    <property type="evidence" value="ECO:0007669"/>
    <property type="project" value="TreeGrafter"/>
</dbReference>
<dbReference type="InterPro" id="IPR050437">
    <property type="entry name" value="Ribos_protein_bS1-like"/>
</dbReference>
<name>A0A0G1VHF1_9BACT</name>
<proteinExistence type="inferred from homology"/>
<keyword evidence="3" id="KW-0687">Ribonucleoprotein</keyword>
<dbReference type="GO" id="GO:0003735">
    <property type="term" value="F:structural constituent of ribosome"/>
    <property type="evidence" value="ECO:0007669"/>
    <property type="project" value="TreeGrafter"/>
</dbReference>
<dbReference type="PRINTS" id="PR00681">
    <property type="entry name" value="RIBOSOMALS1"/>
</dbReference>
<dbReference type="PROSITE" id="PS50126">
    <property type="entry name" value="S1"/>
    <property type="match status" value="4"/>
</dbReference>
<feature type="domain" description="S1 motif" evidence="4">
    <location>
        <begin position="18"/>
        <end position="85"/>
    </location>
</feature>
<dbReference type="SUPFAM" id="SSF50249">
    <property type="entry name" value="Nucleic acid-binding proteins"/>
    <property type="match status" value="4"/>
</dbReference>
<dbReference type="Pfam" id="PF00575">
    <property type="entry name" value="S1"/>
    <property type="match status" value="4"/>
</dbReference>
<feature type="domain" description="S1 motif" evidence="4">
    <location>
        <begin position="192"/>
        <end position="266"/>
    </location>
</feature>
<dbReference type="CDD" id="cd04465">
    <property type="entry name" value="S1_RPS1_repeat_ec2_hs2"/>
    <property type="match status" value="1"/>
</dbReference>
<dbReference type="PATRIC" id="fig|1618342.3.peg.327"/>
<organism evidence="5 6">
    <name type="scientific">candidate division CPR1 bacterium GW2011_GWC1_49_13</name>
    <dbReference type="NCBI Taxonomy" id="1618342"/>
    <lineage>
        <taxon>Bacteria</taxon>
        <taxon>candidate division CPR1</taxon>
    </lineage>
</organism>
<reference evidence="5 6" key="1">
    <citation type="journal article" date="2015" name="Nature">
        <title>rRNA introns, odd ribosomes, and small enigmatic genomes across a large radiation of phyla.</title>
        <authorList>
            <person name="Brown C.T."/>
            <person name="Hug L.A."/>
            <person name="Thomas B.C."/>
            <person name="Sharon I."/>
            <person name="Castelle C.J."/>
            <person name="Singh A."/>
            <person name="Wilkins M.J."/>
            <person name="Williams K.H."/>
            <person name="Banfield J.F."/>
        </authorList>
    </citation>
    <scope>NUCLEOTIDE SEQUENCE [LARGE SCALE GENOMIC DNA]</scope>
</reference>
<protein>
    <submittedName>
        <fullName evidence="5">30S ribosomal protein S1</fullName>
    </submittedName>
</protein>
<dbReference type="InterPro" id="IPR003029">
    <property type="entry name" value="S1_domain"/>
</dbReference>
<dbReference type="AlphaFoldDB" id="A0A0G1VHF1"/>
<dbReference type="InterPro" id="IPR012340">
    <property type="entry name" value="NA-bd_OB-fold"/>
</dbReference>
<evidence type="ECO:0000259" key="4">
    <source>
        <dbReference type="PROSITE" id="PS50126"/>
    </source>
</evidence>
<dbReference type="GO" id="GO:0006412">
    <property type="term" value="P:translation"/>
    <property type="evidence" value="ECO:0007669"/>
    <property type="project" value="TreeGrafter"/>
</dbReference>
<gene>
    <name evidence="5" type="ORF">UY40_C0007G0025</name>
</gene>
<evidence type="ECO:0000313" key="6">
    <source>
        <dbReference type="Proteomes" id="UP000034119"/>
    </source>
</evidence>
<dbReference type="PANTHER" id="PTHR10724:SF7">
    <property type="entry name" value="SMALL RIBOSOMAL SUBUNIT PROTEIN BS1C"/>
    <property type="match status" value="1"/>
</dbReference>
<dbReference type="EMBL" id="LCPW01000007">
    <property type="protein sequence ID" value="KKW05886.1"/>
    <property type="molecule type" value="Genomic_DNA"/>
</dbReference>
<evidence type="ECO:0000256" key="2">
    <source>
        <dbReference type="ARBA" id="ARBA00022980"/>
    </source>
</evidence>
<dbReference type="PANTHER" id="PTHR10724">
    <property type="entry name" value="30S RIBOSOMAL PROTEIN S1"/>
    <property type="match status" value="1"/>
</dbReference>
<comment type="similarity">
    <text evidence="1">Belongs to the bacterial ribosomal protein bS1 family.</text>
</comment>
<evidence type="ECO:0000313" key="5">
    <source>
        <dbReference type="EMBL" id="KKW05886.1"/>
    </source>
</evidence>